<feature type="compositionally biased region" description="Polar residues" evidence="1">
    <location>
        <begin position="100"/>
        <end position="115"/>
    </location>
</feature>
<proteinExistence type="predicted"/>
<feature type="non-terminal residue" evidence="2">
    <location>
        <position position="1"/>
    </location>
</feature>
<organism evidence="2 3">
    <name type="scientific">Amniculicola lignicola CBS 123094</name>
    <dbReference type="NCBI Taxonomy" id="1392246"/>
    <lineage>
        <taxon>Eukaryota</taxon>
        <taxon>Fungi</taxon>
        <taxon>Dikarya</taxon>
        <taxon>Ascomycota</taxon>
        <taxon>Pezizomycotina</taxon>
        <taxon>Dothideomycetes</taxon>
        <taxon>Pleosporomycetidae</taxon>
        <taxon>Pleosporales</taxon>
        <taxon>Amniculicolaceae</taxon>
        <taxon>Amniculicola</taxon>
    </lineage>
</organism>
<dbReference type="EMBL" id="ML977599">
    <property type="protein sequence ID" value="KAF1998992.1"/>
    <property type="molecule type" value="Genomic_DNA"/>
</dbReference>
<name>A0A6A5WBE3_9PLEO</name>
<gene>
    <name evidence="2" type="ORF">P154DRAFT_523614</name>
</gene>
<dbReference type="AlphaFoldDB" id="A0A6A5WBE3"/>
<feature type="compositionally biased region" description="Polar residues" evidence="1">
    <location>
        <begin position="69"/>
        <end position="83"/>
    </location>
</feature>
<keyword evidence="3" id="KW-1185">Reference proteome</keyword>
<feature type="region of interest" description="Disordered" evidence="1">
    <location>
        <begin position="1"/>
        <end position="157"/>
    </location>
</feature>
<accession>A0A6A5WBE3</accession>
<dbReference type="Proteomes" id="UP000799779">
    <property type="component" value="Unassembled WGS sequence"/>
</dbReference>
<reference evidence="2" key="1">
    <citation type="journal article" date="2020" name="Stud. Mycol.">
        <title>101 Dothideomycetes genomes: a test case for predicting lifestyles and emergence of pathogens.</title>
        <authorList>
            <person name="Haridas S."/>
            <person name="Albert R."/>
            <person name="Binder M."/>
            <person name="Bloem J."/>
            <person name="Labutti K."/>
            <person name="Salamov A."/>
            <person name="Andreopoulos B."/>
            <person name="Baker S."/>
            <person name="Barry K."/>
            <person name="Bills G."/>
            <person name="Bluhm B."/>
            <person name="Cannon C."/>
            <person name="Castanera R."/>
            <person name="Culley D."/>
            <person name="Daum C."/>
            <person name="Ezra D."/>
            <person name="Gonzalez J."/>
            <person name="Henrissat B."/>
            <person name="Kuo A."/>
            <person name="Liang C."/>
            <person name="Lipzen A."/>
            <person name="Lutzoni F."/>
            <person name="Magnuson J."/>
            <person name="Mondo S."/>
            <person name="Nolan M."/>
            <person name="Ohm R."/>
            <person name="Pangilinan J."/>
            <person name="Park H.-J."/>
            <person name="Ramirez L."/>
            <person name="Alfaro M."/>
            <person name="Sun H."/>
            <person name="Tritt A."/>
            <person name="Yoshinaga Y."/>
            <person name="Zwiers L.-H."/>
            <person name="Turgeon B."/>
            <person name="Goodwin S."/>
            <person name="Spatafora J."/>
            <person name="Crous P."/>
            <person name="Grigoriev I."/>
        </authorList>
    </citation>
    <scope>NUCLEOTIDE SEQUENCE</scope>
    <source>
        <strain evidence="2">CBS 123094</strain>
    </source>
</reference>
<sequence>MVQVGESRMKEEGSSETNSIVTTPFRETESQRMSSFPEEARGAQMMERAESNSHAILIPDPNIAAEAAQTDTTPGSALQNNDSEAGGESTAGAELERQRTITQASVLSPSQATHTTSKEGEVSEHTLSALEAQDITPVTRQQDWQEENDGDGADFEPEVRMALREKRSWPE</sequence>
<feature type="compositionally biased region" description="Acidic residues" evidence="1">
    <location>
        <begin position="144"/>
        <end position="156"/>
    </location>
</feature>
<protein>
    <submittedName>
        <fullName evidence="2">Uncharacterized protein</fullName>
    </submittedName>
</protein>
<evidence type="ECO:0000313" key="3">
    <source>
        <dbReference type="Proteomes" id="UP000799779"/>
    </source>
</evidence>
<evidence type="ECO:0000256" key="1">
    <source>
        <dbReference type="SAM" id="MobiDB-lite"/>
    </source>
</evidence>
<evidence type="ECO:0000313" key="2">
    <source>
        <dbReference type="EMBL" id="KAF1998992.1"/>
    </source>
</evidence>